<dbReference type="Proteomes" id="UP000282299">
    <property type="component" value="Unassembled WGS sequence"/>
</dbReference>
<reference evidence="2" key="3">
    <citation type="submission" date="2020-11" db="EMBL/GenBank/DDBJ databases">
        <title>Enhanced detection system for hospital associated transmission using whole genome sequencing surveillance.</title>
        <authorList>
            <person name="Harrison L.H."/>
            <person name="Van Tyne D."/>
            <person name="Marsh J.W."/>
            <person name="Griffith M.P."/>
            <person name="Snyder D.J."/>
            <person name="Cooper V.S."/>
            <person name="Mustapha M."/>
        </authorList>
    </citation>
    <scope>NUCLEOTIDE SEQUENCE</scope>
    <source>
        <strain evidence="2">CB00014</strain>
    </source>
</reference>
<dbReference type="NCBIfam" id="TIGR03357">
    <property type="entry name" value="VI_zyme"/>
    <property type="match status" value="1"/>
</dbReference>
<organism evidence="3 4">
    <name type="scientific">Citrobacter koseri</name>
    <name type="common">Citrobacter diversus</name>
    <dbReference type="NCBI Taxonomy" id="545"/>
    <lineage>
        <taxon>Bacteria</taxon>
        <taxon>Pseudomonadati</taxon>
        <taxon>Pseudomonadota</taxon>
        <taxon>Gammaproteobacteria</taxon>
        <taxon>Enterobacterales</taxon>
        <taxon>Enterobacteriaceae</taxon>
        <taxon>Citrobacter</taxon>
    </lineage>
</organism>
<dbReference type="PANTHER" id="PTHR38595:SF2">
    <property type="entry name" value="TYPE VI SECRETION SYSTEM BASEPLATE SUBUNIT TSSE"/>
    <property type="match status" value="1"/>
</dbReference>
<name>A0AAQ0VCC2_CITKO</name>
<gene>
    <name evidence="3" type="primary">tssE</name>
    <name evidence="3" type="ORF">EGS84_07045</name>
    <name evidence="2" type="ORF">I5687_06470</name>
</gene>
<dbReference type="InterPro" id="IPR007048">
    <property type="entry name" value="IraD/Gp25-like"/>
</dbReference>
<proteinExistence type="predicted"/>
<sequence length="141" mass="16334">MTEREFGGSLFERIGGAEKLPSRQHLKTELLYSVRDNLRNILNTRSGSCHGSPELGIADFNDESPERQNIREWMVQAIQNCILRYEPRISDVVVTAATEDHHAPLELRFHIVAYLDFSDRQDVLEFDILLDNHQHWCVESD</sequence>
<dbReference type="InterPro" id="IPR017737">
    <property type="entry name" value="TssE1-like"/>
</dbReference>
<evidence type="ECO:0000313" key="2">
    <source>
        <dbReference type="EMBL" id="MBJ9867591.1"/>
    </source>
</evidence>
<dbReference type="Gene3D" id="3.10.450.40">
    <property type="match status" value="1"/>
</dbReference>
<reference evidence="4" key="2">
    <citation type="submission" date="2018-10" db="EMBL/GenBank/DDBJ databases">
        <title>FDA dAtabase for Regulatory Grade micrObial Sequences (FDA-ARGOS): Supporting development and validation of Infectious Disease Dx tests.</title>
        <authorList>
            <person name="Goldberg B."/>
            <person name="Campos J."/>
            <person name="Tallon L."/>
            <person name="Sadzewicz L."/>
            <person name="Zhao X."/>
            <person name="Vavikolanu K."/>
            <person name="Mehta A."/>
            <person name="Aluvathingal J."/>
            <person name="Nadendla S."/>
            <person name="Geyer C."/>
            <person name="Nandy P."/>
            <person name="Yan Y."/>
            <person name="Sichtig H."/>
        </authorList>
    </citation>
    <scope>NUCLEOTIDE SEQUENCE [LARGE SCALE GENOMIC DNA]</scope>
    <source>
        <strain evidence="4">FDAARGOS_526</strain>
    </source>
</reference>
<reference evidence="3" key="1">
    <citation type="submission" date="2018-10" db="EMBL/GenBank/DDBJ databases">
        <title>FDA dAtabase for Regulatory Grade micrObial Sequences (FDA-ARGOS): Supporting development and validation of Infectious Disease Dx tests.</title>
        <authorList>
            <person name="Campos J."/>
            <person name="Goldberg B."/>
            <person name="Tallon L.J."/>
            <person name="Sadzewicz L."/>
            <person name="Zhao X."/>
            <person name="Vavikolanu K."/>
            <person name="Mehta A."/>
            <person name="Aluvathingal J."/>
            <person name="Nadendla S."/>
            <person name="Geyer C."/>
            <person name="Nandy P."/>
            <person name="Yan Y."/>
            <person name="Sichtig H."/>
        </authorList>
    </citation>
    <scope>NUCLEOTIDE SEQUENCE</scope>
    <source>
        <strain evidence="3">FDAARGOS_526</strain>
    </source>
</reference>
<evidence type="ECO:0000313" key="4">
    <source>
        <dbReference type="Proteomes" id="UP000282299"/>
    </source>
</evidence>
<protein>
    <submittedName>
        <fullName evidence="3">Type VI secretion system baseplate subunit TssE</fullName>
    </submittedName>
</protein>
<feature type="domain" description="IraD/Gp25-like" evidence="1">
    <location>
        <begin position="30"/>
        <end position="116"/>
    </location>
</feature>
<comment type="caution">
    <text evidence="3">The sequence shown here is derived from an EMBL/GenBank/DDBJ whole genome shotgun (WGS) entry which is preliminary data.</text>
</comment>
<evidence type="ECO:0000313" key="3">
    <source>
        <dbReference type="EMBL" id="RSC20089.1"/>
    </source>
</evidence>
<dbReference type="EMBL" id="JADVNV010000002">
    <property type="protein sequence ID" value="MBJ9867591.1"/>
    <property type="molecule type" value="Genomic_DNA"/>
</dbReference>
<accession>A0AAQ0VCC2</accession>
<dbReference type="Pfam" id="PF04965">
    <property type="entry name" value="GPW_gp25"/>
    <property type="match status" value="1"/>
</dbReference>
<dbReference type="InterPro" id="IPR053176">
    <property type="entry name" value="T6SS_TssE1-like"/>
</dbReference>
<dbReference type="RefSeq" id="WP_125337101.1">
    <property type="nucleotide sequence ID" value="NZ_ABTEQQ020000003.1"/>
</dbReference>
<dbReference type="EMBL" id="RKIT01000002">
    <property type="protein sequence ID" value="RSC20089.1"/>
    <property type="molecule type" value="Genomic_DNA"/>
</dbReference>
<dbReference type="Proteomes" id="UP000807555">
    <property type="component" value="Unassembled WGS sequence"/>
</dbReference>
<dbReference type="AlphaFoldDB" id="A0AAQ0VCC2"/>
<dbReference type="PANTHER" id="PTHR38595">
    <property type="entry name" value="CYTOPLASMIC PROTEIN-RELATED"/>
    <property type="match status" value="1"/>
</dbReference>
<dbReference type="SUPFAM" id="SSF160719">
    <property type="entry name" value="gpW/gp25-like"/>
    <property type="match status" value="1"/>
</dbReference>
<evidence type="ECO:0000259" key="1">
    <source>
        <dbReference type="Pfam" id="PF04965"/>
    </source>
</evidence>